<keyword evidence="2" id="KW-0344">Guanine-nucleotide releasing factor</keyword>
<feature type="domain" description="C2 DOCK-type" evidence="5">
    <location>
        <begin position="477"/>
        <end position="636"/>
    </location>
</feature>
<sequence length="1842" mass="208116">MDSSSNSGGQRFNRIPRQSLAHFKMDPLLDDSLEQWPHLHELVQCYRTDWVKDENKYGHYESVSPPPFQNQVFEGPDTDIETEMQLANSRQTKAEDAAEDDIPSTSGRQLADGILSSSNSHISKHFVQSPIPAYEPAFDWENERSMIFGQRVPDNPTTQYASGLRISVKVLSLSFQAGLVEPFYGTICLYNKERREKLSEDVYFSVLPTDTQDPKVSDGSRGIFYLDAPSASVCLLIQLEKPATEEGGVSPSVYSRKEPVHLSEREKQKLQVWSRIMPHRESFAWAIVPLFDNSIGATNGEPVSPSSPLAPSISGSSSHDGVYEPSAKITLDGKLGYLSGSSIAVEISNLNKVKESYTEDSLQDPKRKVHKPVKGILRLEIERLQSGQAELENLSESGVTNDSIDPGDHIVDSRFAKSPINGFEAPQTSSSKWNTLDGKDTSRDRSSTHGNLDPNPADFHAFDFRTTVRNEPFSQLFHSLYVYPLTVNLSRKRNLFMRVELRKDDMDIRRQPLEAIYPREPGTSLQKWAHTQVAVGTRVACYHDEIKLSLPATWTPSHHLLFTFFHVDLQTKLEAPKPVVIGYAALPLSTYNQLKSEISLPIMRELVPHYLQDTGKERLDYIEDGKNVFRLRLKLCSSLYPLNERIRDFFLEYDRHTLRTSPPWGSELLEAINSLKNVDSTALLQFLHPILNMLLHLIGSGGETLQVAAFRAMVNILTRVQQESVDDAERNRFLVNYVDYVFDDFGGRQPPVYPGLSTVWGSLARSKAKGYRVGPVYDDVLAMAWFFLELVVKSMALEQSRLFYQSLPLGEDVPPMQLKEGVFRCIMQLYDCLLTEVHERCKKGLSLAKRLNSSLAFFCYDLLSVIEPCQVFELVSLYLDKFSGVCQSVLHDCKLTLLQILCDHDLFVEMPGRDPSDRNYLSSVLIQEIFLTWDHDDLTQRSKAARILVVLLCKHEFDARYQKPEDKLYIAQLYFPLIGQILDEMPVFYNLNAVEKREVLVVILQIVCNLDDASLVKIWQQSIARTRLFFKLMEECLALFEHRKPADGLLMGSSSRSPVGDGPVSPKYTDRLSPAINNYLSEASRQEVRGTPDNGYLWQRVNSQLSSPSQPYSLREALAQAQSSRIGASAQALRESLHPILRQKLELWEENLSAAVSLQVLEITEKFSIMAASHSIATDYGKLDCITVIFMSFFSRNQPLAFWKALFPAFTNVFDLHGATLMARENDRFLKQVAFHLLRLAVFRNQNIRRRAVVGLQILVKSSFYYFMQTARLRVMLTITLSELMSDVQVTQMKSDGSLEESGEAQRLRKSLVEMADESKSSNLLRECGLPDNALVAIPERLAESRWSWAEVKYLSDSLILALDASIEHALLASVMSTDRYAAAESFYKLAMAFAPVPDLHIMWLLHLCDAHQEMQSWAEAAQCAVAVAGVVMQALVARNDGVWNKDHVTALRKICPMVSSEISSEASAAEVEGYGASKLTVDSAVKYLQLANKLFSQAELFHFCASILELVIPVYKSRRAYGQLAKCHTLLTNIYESILEQESSPIPFTDATYYRVGFYGERFGKLDRKEYIYREPRDVRLGDIMEKLSHIYESRMDGNHTLHIIPDSRQVKADELQPGVCYLQITAVDPVMEDEDLGSRRERIFSLSTGSVRARVFDRFLFDTPFTKNGKTQGGLEDQWKRRTVLQTEGSFPALVNRLLVIKSESLEFSPVENAIGMIETRTAALRNELEEPRGEGDQLPRLQSLQRILQGSVAVQVNSGVLSVCTAFLSGEPATRLRSQELQQLIAALLEFMAVCKRAIRVHVRMIGEEDQDFHTQLVNGFQSLTAELSHYIPAILSEL</sequence>
<dbReference type="Gene3D" id="1.25.40.410">
    <property type="match status" value="1"/>
</dbReference>
<evidence type="ECO:0000313" key="7">
    <source>
        <dbReference type="EMBL" id="KAJ8751745.1"/>
    </source>
</evidence>
<dbReference type="GO" id="GO:0007264">
    <property type="term" value="P:small GTPase-mediated signal transduction"/>
    <property type="evidence" value="ECO:0007669"/>
    <property type="project" value="InterPro"/>
</dbReference>
<evidence type="ECO:0008006" key="9">
    <source>
        <dbReference type="Google" id="ProtNLM"/>
    </source>
</evidence>
<dbReference type="PROSITE" id="PS51651">
    <property type="entry name" value="DOCKER"/>
    <property type="match status" value="1"/>
</dbReference>
<dbReference type="PROSITE" id="PS51650">
    <property type="entry name" value="C2_DOCK"/>
    <property type="match status" value="1"/>
</dbReference>
<evidence type="ECO:0000256" key="2">
    <source>
        <dbReference type="ARBA" id="ARBA00022658"/>
    </source>
</evidence>
<dbReference type="Pfam" id="PF14429">
    <property type="entry name" value="DOCK-C2"/>
    <property type="match status" value="1"/>
</dbReference>
<evidence type="ECO:0000259" key="5">
    <source>
        <dbReference type="PROSITE" id="PS51650"/>
    </source>
</evidence>
<keyword evidence="8" id="KW-1185">Reference proteome</keyword>
<dbReference type="GO" id="GO:0005085">
    <property type="term" value="F:guanyl-nucleotide exchange factor activity"/>
    <property type="evidence" value="ECO:0007669"/>
    <property type="project" value="UniProtKB-KW"/>
</dbReference>
<feature type="domain" description="DOCKER" evidence="6">
    <location>
        <begin position="1392"/>
        <end position="1840"/>
    </location>
</feature>
<dbReference type="Pfam" id="PF20422">
    <property type="entry name" value="DHR-2_Lobe_B"/>
    <property type="match status" value="1"/>
</dbReference>
<dbReference type="Gene3D" id="1.20.58.740">
    <property type="match status" value="1"/>
</dbReference>
<feature type="region of interest" description="Disordered" evidence="4">
    <location>
        <begin position="299"/>
        <end position="322"/>
    </location>
</feature>
<name>A0AAV8SI79_9ROSI</name>
<dbReference type="Pfam" id="PF20421">
    <property type="entry name" value="DHR-2_Lobe_C"/>
    <property type="match status" value="1"/>
</dbReference>
<dbReference type="Gene3D" id="2.60.40.150">
    <property type="entry name" value="C2 domain"/>
    <property type="match status" value="1"/>
</dbReference>
<feature type="compositionally biased region" description="Low complexity" evidence="4">
    <location>
        <begin position="302"/>
        <end position="318"/>
    </location>
</feature>
<dbReference type="InterPro" id="IPR016024">
    <property type="entry name" value="ARM-type_fold"/>
</dbReference>
<dbReference type="Pfam" id="PF06920">
    <property type="entry name" value="DHR-2_Lobe_A"/>
    <property type="match status" value="1"/>
</dbReference>
<dbReference type="InterPro" id="IPR035892">
    <property type="entry name" value="C2_domain_sf"/>
</dbReference>
<accession>A0AAV8SI79</accession>
<dbReference type="PANTHER" id="PTHR23317">
    <property type="entry name" value="DEDICATOR OF CYTOKINESIS DOCK"/>
    <property type="match status" value="1"/>
</dbReference>
<dbReference type="InterPro" id="IPR046770">
    <property type="entry name" value="DOCKER_Lobe_B"/>
</dbReference>
<evidence type="ECO:0000256" key="1">
    <source>
        <dbReference type="ARBA" id="ARBA00022553"/>
    </source>
</evidence>
<dbReference type="CDD" id="cd08679">
    <property type="entry name" value="C2_DOCK180_related"/>
    <property type="match status" value="1"/>
</dbReference>
<dbReference type="InterPro" id="IPR043161">
    <property type="entry name" value="DOCK_C_lobe_A"/>
</dbReference>
<dbReference type="InterPro" id="IPR043162">
    <property type="entry name" value="DOCK_C_lobe_C"/>
</dbReference>
<evidence type="ECO:0000313" key="8">
    <source>
        <dbReference type="Proteomes" id="UP001159364"/>
    </source>
</evidence>
<dbReference type="InterPro" id="IPR027007">
    <property type="entry name" value="C2_DOCK-type_domain"/>
</dbReference>
<reference evidence="7 8" key="1">
    <citation type="submission" date="2021-09" db="EMBL/GenBank/DDBJ databases">
        <title>Genomic insights and catalytic innovation underlie evolution of tropane alkaloids biosynthesis.</title>
        <authorList>
            <person name="Wang Y.-J."/>
            <person name="Tian T."/>
            <person name="Huang J.-P."/>
            <person name="Huang S.-X."/>
        </authorList>
    </citation>
    <scope>NUCLEOTIDE SEQUENCE [LARGE SCALE GENOMIC DNA]</scope>
    <source>
        <strain evidence="7">KIB-2018</strain>
        <tissue evidence="7">Leaf</tissue>
    </source>
</reference>
<dbReference type="InterPro" id="IPR046773">
    <property type="entry name" value="DOCKER_Lobe_C"/>
</dbReference>
<proteinExistence type="inferred from homology"/>
<protein>
    <recommendedName>
        <fullName evidence="9">Guanine nucleotide exchange factor SPIKE 1</fullName>
    </recommendedName>
</protein>
<dbReference type="SUPFAM" id="SSF48371">
    <property type="entry name" value="ARM repeat"/>
    <property type="match status" value="1"/>
</dbReference>
<dbReference type="InterPro" id="IPR027357">
    <property type="entry name" value="DOCKER_dom"/>
</dbReference>
<dbReference type="InterPro" id="IPR026791">
    <property type="entry name" value="DOCK"/>
</dbReference>
<evidence type="ECO:0000256" key="3">
    <source>
        <dbReference type="PROSITE-ProRule" id="PRU00983"/>
    </source>
</evidence>
<dbReference type="Proteomes" id="UP001159364">
    <property type="component" value="Linkage Group LG11"/>
</dbReference>
<dbReference type="EMBL" id="JAIWQS010000011">
    <property type="protein sequence ID" value="KAJ8751745.1"/>
    <property type="molecule type" value="Genomic_DNA"/>
</dbReference>
<keyword evidence="1" id="KW-0597">Phosphoprotein</keyword>
<organism evidence="7 8">
    <name type="scientific">Erythroxylum novogranatense</name>
    <dbReference type="NCBI Taxonomy" id="1862640"/>
    <lineage>
        <taxon>Eukaryota</taxon>
        <taxon>Viridiplantae</taxon>
        <taxon>Streptophyta</taxon>
        <taxon>Embryophyta</taxon>
        <taxon>Tracheophyta</taxon>
        <taxon>Spermatophyta</taxon>
        <taxon>Magnoliopsida</taxon>
        <taxon>eudicotyledons</taxon>
        <taxon>Gunneridae</taxon>
        <taxon>Pentapetalae</taxon>
        <taxon>rosids</taxon>
        <taxon>fabids</taxon>
        <taxon>Malpighiales</taxon>
        <taxon>Erythroxylaceae</taxon>
        <taxon>Erythroxylum</taxon>
    </lineage>
</organism>
<feature type="compositionally biased region" description="Basic and acidic residues" evidence="4">
    <location>
        <begin position="437"/>
        <end position="447"/>
    </location>
</feature>
<feature type="region of interest" description="Disordered" evidence="4">
    <location>
        <begin position="421"/>
        <end position="456"/>
    </location>
</feature>
<dbReference type="PANTHER" id="PTHR23317:SF76">
    <property type="entry name" value="LD20667P"/>
    <property type="match status" value="1"/>
</dbReference>
<comment type="caution">
    <text evidence="7">The sequence shown here is derived from an EMBL/GenBank/DDBJ whole genome shotgun (WGS) entry which is preliminary data.</text>
</comment>
<evidence type="ECO:0000256" key="4">
    <source>
        <dbReference type="SAM" id="MobiDB-lite"/>
    </source>
</evidence>
<evidence type="ECO:0000259" key="6">
    <source>
        <dbReference type="PROSITE" id="PS51651"/>
    </source>
</evidence>
<dbReference type="InterPro" id="IPR046769">
    <property type="entry name" value="DOCKER_Lobe_A"/>
</dbReference>
<comment type="similarity">
    <text evidence="3">Belongs to the DOCK family.</text>
</comment>
<dbReference type="CDD" id="cd11684">
    <property type="entry name" value="DHR2_DOCK"/>
    <property type="match status" value="1"/>
</dbReference>
<gene>
    <name evidence="7" type="ORF">K2173_025925</name>
</gene>